<dbReference type="PANTHER" id="PTHR15615:SF108">
    <property type="entry name" value="PROTEIN CNPPD1"/>
    <property type="match status" value="1"/>
</dbReference>
<evidence type="ECO:0000256" key="1">
    <source>
        <dbReference type="SAM" id="MobiDB-lite"/>
    </source>
</evidence>
<feature type="compositionally biased region" description="Gly residues" evidence="1">
    <location>
        <begin position="10"/>
        <end position="19"/>
    </location>
</feature>
<dbReference type="Pfam" id="PF00134">
    <property type="entry name" value="Cyclin_N"/>
    <property type="match status" value="1"/>
</dbReference>
<dbReference type="EMBL" id="HBIR01012856">
    <property type="protein sequence ID" value="CAE0537078.1"/>
    <property type="molecule type" value="Transcribed_RNA"/>
</dbReference>
<dbReference type="AlphaFoldDB" id="A0A6T0F6Q3"/>
<gene>
    <name evidence="3" type="ORF">EHUX00137_LOCUS9421</name>
</gene>
<evidence type="ECO:0000259" key="2">
    <source>
        <dbReference type="Pfam" id="PF00134"/>
    </source>
</evidence>
<dbReference type="GO" id="GO:0019901">
    <property type="term" value="F:protein kinase binding"/>
    <property type="evidence" value="ECO:0007669"/>
    <property type="project" value="InterPro"/>
</dbReference>
<feature type="compositionally biased region" description="Low complexity" evidence="1">
    <location>
        <begin position="29"/>
        <end position="40"/>
    </location>
</feature>
<evidence type="ECO:0000313" key="3">
    <source>
        <dbReference type="EMBL" id="CAE0537078.1"/>
    </source>
</evidence>
<feature type="region of interest" description="Disordered" evidence="1">
    <location>
        <begin position="1"/>
        <end position="70"/>
    </location>
</feature>
<proteinExistence type="predicted"/>
<dbReference type="InterPro" id="IPR036915">
    <property type="entry name" value="Cyclin-like_sf"/>
</dbReference>
<accession>A0A6T0F6Q3</accession>
<dbReference type="PANTHER" id="PTHR15615">
    <property type="match status" value="1"/>
</dbReference>
<dbReference type="InterPro" id="IPR013922">
    <property type="entry name" value="Cyclin_PHO80-like"/>
</dbReference>
<sequence length="319" mass="34487">MLAAVKAYGSGKGIFGLGGADKHGADAEQSTQQQQRQQQQAKAGRCDTSSPSTSGEPSPSASACAPSASKDASLALLNRSPDASSLSRMRRNESAAAALQSLGAGEAEGSGGGAGERCGGRLPKNKSFAVLHQLRAREAEQPQTEASRSLVCEACAMHLEAMTKAEIPAGSPQPHVSTRAEMKEYIETICRQLNLPNSCIIAMVTYLERLVANDNFELTRLNWQPSVLSGFVVAAKLCFDEPVWNEDFLRALKISNVQVGQISRWEINFLKLISFETNIELSDYASLCFRLQERYLRTRGEKVQFFTFLMNACSAAKAG</sequence>
<protein>
    <recommendedName>
        <fullName evidence="2">Cyclin N-terminal domain-containing protein</fullName>
    </recommendedName>
</protein>
<reference evidence="3" key="1">
    <citation type="submission" date="2021-01" db="EMBL/GenBank/DDBJ databases">
        <authorList>
            <person name="Corre E."/>
            <person name="Pelletier E."/>
            <person name="Niang G."/>
            <person name="Scheremetjew M."/>
            <person name="Finn R."/>
            <person name="Kale V."/>
            <person name="Holt S."/>
            <person name="Cochrane G."/>
            <person name="Meng A."/>
            <person name="Brown T."/>
            <person name="Cohen L."/>
        </authorList>
    </citation>
    <scope>NUCLEOTIDE SEQUENCE</scope>
    <source>
        <strain evidence="3">379</strain>
    </source>
</reference>
<dbReference type="SUPFAM" id="SSF47954">
    <property type="entry name" value="Cyclin-like"/>
    <property type="match status" value="1"/>
</dbReference>
<name>A0A6T0F6Q3_EMIHU</name>
<feature type="domain" description="Cyclin N-terminal" evidence="2">
    <location>
        <begin position="165"/>
        <end position="277"/>
    </location>
</feature>
<feature type="compositionally biased region" description="Low complexity" evidence="1">
    <location>
        <begin position="48"/>
        <end position="70"/>
    </location>
</feature>
<organism evidence="3">
    <name type="scientific">Emiliania huxleyi</name>
    <name type="common">Coccolithophore</name>
    <name type="synonym">Pontosphaera huxleyi</name>
    <dbReference type="NCBI Taxonomy" id="2903"/>
    <lineage>
        <taxon>Eukaryota</taxon>
        <taxon>Haptista</taxon>
        <taxon>Haptophyta</taxon>
        <taxon>Prymnesiophyceae</taxon>
        <taxon>Isochrysidales</taxon>
        <taxon>Noelaerhabdaceae</taxon>
        <taxon>Emiliania</taxon>
    </lineage>
</organism>
<dbReference type="InterPro" id="IPR006671">
    <property type="entry name" value="Cyclin_N"/>
</dbReference>
<dbReference type="Gene3D" id="1.10.472.10">
    <property type="entry name" value="Cyclin-like"/>
    <property type="match status" value="1"/>
</dbReference>